<keyword evidence="2" id="KW-1185">Reference proteome</keyword>
<dbReference type="RefSeq" id="WP_133199335.1">
    <property type="nucleotide sequence ID" value="NZ_JBHUCW010000019.1"/>
</dbReference>
<organism evidence="1 2">
    <name type="scientific">Paraburkholderia silviterrae</name>
    <dbReference type="NCBI Taxonomy" id="2528715"/>
    <lineage>
        <taxon>Bacteria</taxon>
        <taxon>Pseudomonadati</taxon>
        <taxon>Pseudomonadota</taxon>
        <taxon>Betaproteobacteria</taxon>
        <taxon>Burkholderiales</taxon>
        <taxon>Burkholderiaceae</taxon>
        <taxon>Paraburkholderia</taxon>
    </lineage>
</organism>
<proteinExistence type="predicted"/>
<name>A0A4R5M091_9BURK</name>
<accession>A0A4R5M091</accession>
<evidence type="ECO:0000313" key="1">
    <source>
        <dbReference type="EMBL" id="TDG18330.1"/>
    </source>
</evidence>
<reference evidence="1 2" key="1">
    <citation type="submission" date="2019-03" db="EMBL/GenBank/DDBJ databases">
        <title>Paraburkholderia sp. 4M-K11, isolated from subtropical forest soil.</title>
        <authorList>
            <person name="Gao Z.-H."/>
            <person name="Qiu L.-H."/>
        </authorList>
    </citation>
    <scope>NUCLEOTIDE SEQUENCE [LARGE SCALE GENOMIC DNA]</scope>
    <source>
        <strain evidence="1 2">4M-K11</strain>
    </source>
</reference>
<dbReference type="AlphaFoldDB" id="A0A4R5M091"/>
<dbReference type="OrthoDB" id="9553938at2"/>
<comment type="caution">
    <text evidence="1">The sequence shown here is derived from an EMBL/GenBank/DDBJ whole genome shotgun (WGS) entry which is preliminary data.</text>
</comment>
<protein>
    <submittedName>
        <fullName evidence="1">Uncharacterized protein</fullName>
    </submittedName>
</protein>
<sequence length="217" mass="24245">MGKSAAVDLMALSEGNDKALFLRNILDGLIYDGYRFPTEGSDGVIGPFTISKAMPLFLRKRDEGKWSVELHDKLGLLAAHINFRIVTGQLPKKGAAFQINLRLLHLTVRRRKCQLVIDDNGPSKATADESIHMNRNTQWDGRKENLTNLVRNLETLDRVQFSEEEVVSYLTDYEGLTPAYMARAATGLKEAIEKIIHINSGGGIIVTFDEDKAWSGR</sequence>
<gene>
    <name evidence="1" type="ORF">EYW47_34720</name>
</gene>
<evidence type="ECO:0000313" key="2">
    <source>
        <dbReference type="Proteomes" id="UP000295722"/>
    </source>
</evidence>
<dbReference type="Proteomes" id="UP000295722">
    <property type="component" value="Unassembled WGS sequence"/>
</dbReference>
<dbReference type="EMBL" id="SMRP01000032">
    <property type="protein sequence ID" value="TDG18330.1"/>
    <property type="molecule type" value="Genomic_DNA"/>
</dbReference>